<evidence type="ECO:0000256" key="1">
    <source>
        <dbReference type="SAM" id="MobiDB-lite"/>
    </source>
</evidence>
<sequence>QLARLERIKKRSRRKPAATTTSPNEIKHELKQEPFPTLAGEKATTEFNSDESAIAKKKFLKTRCNGITNPPKADDSTSHLDNTIVLFESISEMSTASSLESTLTDEDQTASSSDGVFGTKRLLQ</sequence>
<feature type="non-terminal residue" evidence="2">
    <location>
        <position position="1"/>
    </location>
</feature>
<proteinExistence type="predicted"/>
<feature type="region of interest" description="Disordered" evidence="1">
    <location>
        <begin position="1"/>
        <end position="29"/>
    </location>
</feature>
<dbReference type="Proteomes" id="UP000784294">
    <property type="component" value="Unassembled WGS sequence"/>
</dbReference>
<name>A0A3S5AXQ9_9PLAT</name>
<evidence type="ECO:0000313" key="2">
    <source>
        <dbReference type="EMBL" id="VEL31281.1"/>
    </source>
</evidence>
<accession>A0A3S5AXQ9</accession>
<feature type="compositionally biased region" description="Basic residues" evidence="1">
    <location>
        <begin position="7"/>
        <end position="16"/>
    </location>
</feature>
<comment type="caution">
    <text evidence="2">The sequence shown here is derived from an EMBL/GenBank/DDBJ whole genome shotgun (WGS) entry which is preliminary data.</text>
</comment>
<keyword evidence="3" id="KW-1185">Reference proteome</keyword>
<reference evidence="2" key="1">
    <citation type="submission" date="2018-11" db="EMBL/GenBank/DDBJ databases">
        <authorList>
            <consortium name="Pathogen Informatics"/>
        </authorList>
    </citation>
    <scope>NUCLEOTIDE SEQUENCE</scope>
</reference>
<organism evidence="2 3">
    <name type="scientific">Protopolystoma xenopodis</name>
    <dbReference type="NCBI Taxonomy" id="117903"/>
    <lineage>
        <taxon>Eukaryota</taxon>
        <taxon>Metazoa</taxon>
        <taxon>Spiralia</taxon>
        <taxon>Lophotrochozoa</taxon>
        <taxon>Platyhelminthes</taxon>
        <taxon>Monogenea</taxon>
        <taxon>Polyopisthocotylea</taxon>
        <taxon>Polystomatidea</taxon>
        <taxon>Polystomatidae</taxon>
        <taxon>Protopolystoma</taxon>
    </lineage>
</organism>
<protein>
    <submittedName>
        <fullName evidence="2">Uncharacterized protein</fullName>
    </submittedName>
</protein>
<evidence type="ECO:0000313" key="3">
    <source>
        <dbReference type="Proteomes" id="UP000784294"/>
    </source>
</evidence>
<feature type="region of interest" description="Disordered" evidence="1">
    <location>
        <begin position="96"/>
        <end position="124"/>
    </location>
</feature>
<dbReference type="EMBL" id="CAAALY010120666">
    <property type="protein sequence ID" value="VEL31281.1"/>
    <property type="molecule type" value="Genomic_DNA"/>
</dbReference>
<dbReference type="AlphaFoldDB" id="A0A3S5AXQ9"/>
<gene>
    <name evidence="2" type="ORF">PXEA_LOCUS24721</name>
</gene>